<evidence type="ECO:0000313" key="2">
    <source>
        <dbReference type="EMBL" id="ELR69375.1"/>
    </source>
</evidence>
<keyword evidence="1" id="KW-0472">Membrane</keyword>
<organism evidence="2 3">
    <name type="scientific">Fulvivirga imtechensis AK7</name>
    <dbReference type="NCBI Taxonomy" id="1237149"/>
    <lineage>
        <taxon>Bacteria</taxon>
        <taxon>Pseudomonadati</taxon>
        <taxon>Bacteroidota</taxon>
        <taxon>Cytophagia</taxon>
        <taxon>Cytophagales</taxon>
        <taxon>Fulvivirgaceae</taxon>
        <taxon>Fulvivirga</taxon>
    </lineage>
</organism>
<feature type="transmembrane region" description="Helical" evidence="1">
    <location>
        <begin position="188"/>
        <end position="206"/>
    </location>
</feature>
<name>L8JKQ7_9BACT</name>
<proteinExistence type="predicted"/>
<gene>
    <name evidence="2" type="ORF">C900_05065</name>
</gene>
<dbReference type="AlphaFoldDB" id="L8JKQ7"/>
<evidence type="ECO:0000313" key="3">
    <source>
        <dbReference type="Proteomes" id="UP000011135"/>
    </source>
</evidence>
<keyword evidence="1" id="KW-1133">Transmembrane helix</keyword>
<accession>L8JKQ7</accession>
<dbReference type="EMBL" id="AMZN01000073">
    <property type="protein sequence ID" value="ELR69375.1"/>
    <property type="molecule type" value="Genomic_DNA"/>
</dbReference>
<sequence length="299" mass="33532">MLEAGGEIPFGPTLFSLNLNGVPHNLEKHLFLKDFVLAGTKTSVALANYVKEKDTYFTQLILVELTKMQYTIIGKYDGIVRPKSLSTGALTFEKTVHGITSDLEVDITAIANWQPLIDSNEYRKIHSCAQLLNKYGYRLTSDVHGGQRVKVIFTKKLLFSLSFTGMVGLVFAFLAVNSDPDSSGPIHIVAAVVGSILLTVALFVMLNKWFFFLTIKSAGIDIRSPFRHHYSAQEIKGFEIKEEISYKYRSNAIESHTFYIMILLNSGKTVKLTHLSNTSKEEGLRDTNELVKFLEAHFL</sequence>
<reference evidence="2 3" key="1">
    <citation type="submission" date="2012-12" db="EMBL/GenBank/DDBJ databases">
        <title>Genome assembly of Fulvivirga imtechensis AK7.</title>
        <authorList>
            <person name="Nupur N."/>
            <person name="Khatri I."/>
            <person name="Kumar R."/>
            <person name="Subramanian S."/>
            <person name="Pinnaka A."/>
        </authorList>
    </citation>
    <scope>NUCLEOTIDE SEQUENCE [LARGE SCALE GENOMIC DNA]</scope>
    <source>
        <strain evidence="2 3">AK7</strain>
    </source>
</reference>
<dbReference type="Proteomes" id="UP000011135">
    <property type="component" value="Unassembled WGS sequence"/>
</dbReference>
<keyword evidence="3" id="KW-1185">Reference proteome</keyword>
<feature type="transmembrane region" description="Helical" evidence="1">
    <location>
        <begin position="157"/>
        <end position="176"/>
    </location>
</feature>
<protein>
    <submittedName>
        <fullName evidence="2">Uncharacterized protein</fullName>
    </submittedName>
</protein>
<keyword evidence="1" id="KW-0812">Transmembrane</keyword>
<evidence type="ECO:0000256" key="1">
    <source>
        <dbReference type="SAM" id="Phobius"/>
    </source>
</evidence>
<comment type="caution">
    <text evidence="2">The sequence shown here is derived from an EMBL/GenBank/DDBJ whole genome shotgun (WGS) entry which is preliminary data.</text>
</comment>